<feature type="transmembrane region" description="Helical" evidence="2">
    <location>
        <begin position="105"/>
        <end position="126"/>
    </location>
</feature>
<proteinExistence type="predicted"/>
<dbReference type="Pfam" id="PF13185">
    <property type="entry name" value="GAF_2"/>
    <property type="match status" value="1"/>
</dbReference>
<keyword evidence="2" id="KW-1133">Transmembrane helix</keyword>
<dbReference type="Proteomes" id="UP000006764">
    <property type="component" value="Chromosome"/>
</dbReference>
<feature type="domain" description="GAF" evidence="3">
    <location>
        <begin position="284"/>
        <end position="425"/>
    </location>
</feature>
<name>A0A0B4XM72_9GAMM</name>
<dbReference type="AlphaFoldDB" id="A0A0B4XM72"/>
<evidence type="ECO:0000313" key="4">
    <source>
        <dbReference type="EMBL" id="AJD49389.1"/>
    </source>
</evidence>
<dbReference type="Gene3D" id="3.30.450.40">
    <property type="match status" value="1"/>
</dbReference>
<evidence type="ECO:0000313" key="5">
    <source>
        <dbReference type="Proteomes" id="UP000006764"/>
    </source>
</evidence>
<keyword evidence="1" id="KW-0175">Coiled coil</keyword>
<dbReference type="InterPro" id="IPR003018">
    <property type="entry name" value="GAF"/>
</dbReference>
<organism evidence="4 5">
    <name type="scientific">Isoalcanivorax pacificus W11-5</name>
    <dbReference type="NCBI Taxonomy" id="391936"/>
    <lineage>
        <taxon>Bacteria</taxon>
        <taxon>Pseudomonadati</taxon>
        <taxon>Pseudomonadota</taxon>
        <taxon>Gammaproteobacteria</taxon>
        <taxon>Oceanospirillales</taxon>
        <taxon>Alcanivoracaceae</taxon>
        <taxon>Isoalcanivorax</taxon>
    </lineage>
</organism>
<dbReference type="STRING" id="391936.S7S_14885"/>
<evidence type="ECO:0000259" key="3">
    <source>
        <dbReference type="SMART" id="SM00065"/>
    </source>
</evidence>
<dbReference type="InterPro" id="IPR029016">
    <property type="entry name" value="GAF-like_dom_sf"/>
</dbReference>
<feature type="transmembrane region" description="Helical" evidence="2">
    <location>
        <begin position="138"/>
        <end position="156"/>
    </location>
</feature>
<evidence type="ECO:0000256" key="1">
    <source>
        <dbReference type="SAM" id="Coils"/>
    </source>
</evidence>
<dbReference type="EMBL" id="CP004387">
    <property type="protein sequence ID" value="AJD49389.1"/>
    <property type="molecule type" value="Genomic_DNA"/>
</dbReference>
<keyword evidence="2" id="KW-0812">Transmembrane</keyword>
<evidence type="ECO:0000256" key="2">
    <source>
        <dbReference type="SAM" id="Phobius"/>
    </source>
</evidence>
<feature type="transmembrane region" description="Helical" evidence="2">
    <location>
        <begin position="189"/>
        <end position="211"/>
    </location>
</feature>
<feature type="transmembrane region" description="Helical" evidence="2">
    <location>
        <begin position="162"/>
        <end position="182"/>
    </location>
</feature>
<reference evidence="4 5" key="1">
    <citation type="journal article" date="2012" name="J. Bacteriol.">
        <title>Genome sequence of an alkane-degrading bacterium, Alcanivorax pacificus type strain W11-5, isolated from deep sea sediment.</title>
        <authorList>
            <person name="Lai Q."/>
            <person name="Shao Z."/>
        </authorList>
    </citation>
    <scope>NUCLEOTIDE SEQUENCE [LARGE SCALE GENOMIC DNA]</scope>
    <source>
        <strain evidence="4 5">W11-5</strain>
    </source>
</reference>
<feature type="transmembrane region" description="Helical" evidence="2">
    <location>
        <begin position="77"/>
        <end position="99"/>
    </location>
</feature>
<accession>A0A0B4XM72</accession>
<feature type="coiled-coil region" evidence="1">
    <location>
        <begin position="245"/>
        <end position="272"/>
    </location>
</feature>
<sequence>MGEVVSTDVLTRYRAADAEAGIAAHFDAERQAAEAAVSDYDEHALRKALRGPLLTRRMPGRLEDAFRDHARARAANLLRVSIYGMLMVYTVVSGAAALFSHSPGLNTWLLVAVLPVGLVLASLWLGTRRRDLERFVEPLLIGGVFFSLLGCVQAALLLGEDFFAQVAAYETIYVLIIVFSILRLPLVAVSLSTLLAFVLAVAIALAVNGHFLWLDSLLYFFMPWTLCVVIGAMLENSERRDYLQNELLNLESQRLKELNQQAEDDLLRQKLQADYLALIAGNPSLAVLFERTLGFLVEQTGALIGMAYRVDGQRLRVMAAWGGQPGRCGQISDAADTLIGPVLQHRRPTQFRDLPANYLPIRTAFETVTPGCVLIVPVCRGDSVVAVIELGKLSHFTDQETDCVTGVATSFAFAVQAAAGQADAPFSMPAAGVPA</sequence>
<keyword evidence="2" id="KW-0472">Membrane</keyword>
<feature type="transmembrane region" description="Helical" evidence="2">
    <location>
        <begin position="217"/>
        <end position="234"/>
    </location>
</feature>
<dbReference type="SUPFAM" id="SSF55781">
    <property type="entry name" value="GAF domain-like"/>
    <property type="match status" value="1"/>
</dbReference>
<gene>
    <name evidence="4" type="ORF">S7S_14885</name>
</gene>
<dbReference type="HOGENOM" id="CLU_668410_0_0_6"/>
<protein>
    <submittedName>
        <fullName evidence="4">GAF domain-containing protein</fullName>
    </submittedName>
</protein>
<keyword evidence="5" id="KW-1185">Reference proteome</keyword>
<dbReference type="KEGG" id="apac:S7S_14885"/>
<dbReference type="SMART" id="SM00065">
    <property type="entry name" value="GAF"/>
    <property type="match status" value="1"/>
</dbReference>